<dbReference type="GO" id="GO:0005829">
    <property type="term" value="C:cytosol"/>
    <property type="evidence" value="ECO:0007669"/>
    <property type="project" value="TreeGrafter"/>
</dbReference>
<dbReference type="GO" id="GO:0016567">
    <property type="term" value="P:protein ubiquitination"/>
    <property type="evidence" value="ECO:0007669"/>
    <property type="project" value="TreeGrafter"/>
</dbReference>
<dbReference type="AlphaFoldDB" id="A0A1J4KYF5"/>
<dbReference type="InterPro" id="IPR017907">
    <property type="entry name" value="Znf_RING_CS"/>
</dbReference>
<dbReference type="PANTHER" id="PTHR15067:SF4">
    <property type="entry name" value="E3 UBIQUITIN-PROTEIN LIGASE RNF8"/>
    <property type="match status" value="1"/>
</dbReference>
<feature type="domain" description="FHA" evidence="9">
    <location>
        <begin position="28"/>
        <end position="82"/>
    </location>
</feature>
<dbReference type="CDD" id="cd00060">
    <property type="entry name" value="FHA"/>
    <property type="match status" value="1"/>
</dbReference>
<evidence type="ECO:0000256" key="4">
    <source>
        <dbReference type="ARBA" id="ARBA00022723"/>
    </source>
</evidence>
<keyword evidence="7" id="KW-0862">Zinc</keyword>
<gene>
    <name evidence="11" type="ORF">TRFO_03003</name>
</gene>
<comment type="similarity">
    <text evidence="1">Belongs to the CHFR family.</text>
</comment>
<dbReference type="GO" id="GO:0008270">
    <property type="term" value="F:zinc ion binding"/>
    <property type="evidence" value="ECO:0007669"/>
    <property type="project" value="UniProtKB-KW"/>
</dbReference>
<dbReference type="VEuPathDB" id="TrichDB:TRFO_03003"/>
<keyword evidence="4" id="KW-0479">Metal-binding</keyword>
<accession>A0A1J4KYF5</accession>
<comment type="caution">
    <text evidence="11">The sequence shown here is derived from an EMBL/GenBank/DDBJ whole genome shotgun (WGS) entry which is preliminary data.</text>
</comment>
<dbReference type="EMBL" id="MLAK01000325">
    <property type="protein sequence ID" value="OHT14740.1"/>
    <property type="molecule type" value="Genomic_DNA"/>
</dbReference>
<proteinExistence type="inferred from homology"/>
<dbReference type="GO" id="GO:0006511">
    <property type="term" value="P:ubiquitin-dependent protein catabolic process"/>
    <property type="evidence" value="ECO:0007669"/>
    <property type="project" value="TreeGrafter"/>
</dbReference>
<feature type="domain" description="RING-type" evidence="10">
    <location>
        <begin position="147"/>
        <end position="191"/>
    </location>
</feature>
<reference evidence="11" key="1">
    <citation type="submission" date="2016-10" db="EMBL/GenBank/DDBJ databases">
        <authorList>
            <person name="Benchimol M."/>
            <person name="Almeida L.G."/>
            <person name="Vasconcelos A.T."/>
            <person name="Perreira-Neves A."/>
            <person name="Rosa I.A."/>
            <person name="Tasca T."/>
            <person name="Bogo M.R."/>
            <person name="de Souza W."/>
        </authorList>
    </citation>
    <scope>NUCLEOTIDE SEQUENCE [LARGE SCALE GENOMIC DNA]</scope>
    <source>
        <strain evidence="11">K</strain>
    </source>
</reference>
<protein>
    <recommendedName>
        <fullName evidence="2">E3 ubiquitin-protein ligase CHFR</fullName>
    </recommendedName>
</protein>
<evidence type="ECO:0000256" key="1">
    <source>
        <dbReference type="ARBA" id="ARBA00005797"/>
    </source>
</evidence>
<dbReference type="SUPFAM" id="SSF49879">
    <property type="entry name" value="SMAD/FHA domain"/>
    <property type="match status" value="1"/>
</dbReference>
<dbReference type="Gene3D" id="3.30.40.10">
    <property type="entry name" value="Zinc/RING finger domain, C3HC4 (zinc finger)"/>
    <property type="match status" value="1"/>
</dbReference>
<keyword evidence="3" id="KW-0808">Transferase</keyword>
<dbReference type="PROSITE" id="PS50006">
    <property type="entry name" value="FHA_DOMAIN"/>
    <property type="match status" value="1"/>
</dbReference>
<evidence type="ECO:0000256" key="3">
    <source>
        <dbReference type="ARBA" id="ARBA00022679"/>
    </source>
</evidence>
<keyword evidence="6" id="KW-0833">Ubl conjugation pathway</keyword>
<keyword evidence="5 8" id="KW-0863">Zinc-finger</keyword>
<evidence type="ECO:0000256" key="5">
    <source>
        <dbReference type="ARBA" id="ARBA00022771"/>
    </source>
</evidence>
<dbReference type="Pfam" id="PF13639">
    <property type="entry name" value="zf-RING_2"/>
    <property type="match status" value="1"/>
</dbReference>
<dbReference type="Gene3D" id="2.60.200.20">
    <property type="match status" value="1"/>
</dbReference>
<dbReference type="OrthoDB" id="654191at2759"/>
<dbReference type="Proteomes" id="UP000179807">
    <property type="component" value="Unassembled WGS sequence"/>
</dbReference>
<dbReference type="InterPro" id="IPR013083">
    <property type="entry name" value="Znf_RING/FYVE/PHD"/>
</dbReference>
<evidence type="ECO:0000256" key="8">
    <source>
        <dbReference type="PROSITE-ProRule" id="PRU00175"/>
    </source>
</evidence>
<dbReference type="Pfam" id="PF00498">
    <property type="entry name" value="FHA"/>
    <property type="match status" value="1"/>
</dbReference>
<evidence type="ECO:0000259" key="9">
    <source>
        <dbReference type="PROSITE" id="PS50006"/>
    </source>
</evidence>
<evidence type="ECO:0000313" key="11">
    <source>
        <dbReference type="EMBL" id="OHT14740.1"/>
    </source>
</evidence>
<dbReference type="SMART" id="SM00184">
    <property type="entry name" value="RING"/>
    <property type="match status" value="1"/>
</dbReference>
<dbReference type="GeneID" id="94825742"/>
<dbReference type="InterPro" id="IPR001841">
    <property type="entry name" value="Znf_RING"/>
</dbReference>
<dbReference type="RefSeq" id="XP_068367876.1">
    <property type="nucleotide sequence ID" value="XM_068491038.1"/>
</dbReference>
<evidence type="ECO:0000256" key="6">
    <source>
        <dbReference type="ARBA" id="ARBA00022786"/>
    </source>
</evidence>
<dbReference type="InterPro" id="IPR000253">
    <property type="entry name" value="FHA_dom"/>
</dbReference>
<name>A0A1J4KYF5_9EUKA</name>
<dbReference type="GO" id="GO:0061630">
    <property type="term" value="F:ubiquitin protein ligase activity"/>
    <property type="evidence" value="ECO:0007669"/>
    <property type="project" value="TreeGrafter"/>
</dbReference>
<dbReference type="PROSITE" id="PS50089">
    <property type="entry name" value="ZF_RING_2"/>
    <property type="match status" value="1"/>
</dbReference>
<dbReference type="PROSITE" id="PS00518">
    <property type="entry name" value="ZF_RING_1"/>
    <property type="match status" value="1"/>
</dbReference>
<dbReference type="GO" id="GO:0000151">
    <property type="term" value="C:ubiquitin ligase complex"/>
    <property type="evidence" value="ECO:0007669"/>
    <property type="project" value="TreeGrafter"/>
</dbReference>
<evidence type="ECO:0000256" key="7">
    <source>
        <dbReference type="ARBA" id="ARBA00022833"/>
    </source>
</evidence>
<dbReference type="PANTHER" id="PTHR15067">
    <property type="entry name" value="E3 UBIQUITIN-PROTEIN LIGASE RNF8"/>
    <property type="match status" value="1"/>
</dbReference>
<evidence type="ECO:0000313" key="12">
    <source>
        <dbReference type="Proteomes" id="UP000179807"/>
    </source>
</evidence>
<dbReference type="InterPro" id="IPR008984">
    <property type="entry name" value="SMAD_FHA_dom_sf"/>
</dbReference>
<keyword evidence="12" id="KW-1185">Reference proteome</keyword>
<sequence>MDFALLISSSLVQNPNAPPSVILTDANTSIGRRGSVRMDTTKTHEISKKHATIRYQQINNRYDWIVEDNKSLNGTFLNCKKVKKHVIKNGDELVFGGGSCFLYGDQITSTDNAECRYIFVEPEPKTTYSLTSNKSIVLNSAEECEDCCICYNPMTMQTKLSCGHSFCRRCLSKWGKQCERKEQPFVCPICRHEYNPSQAKIPSISLDNNEFLIQDIEPFLRKLDVLSVKEVEKVSIFNKWSADDKETFWRYYNIIAHSLKKSRIFRKVTNSSYWDIKDADNEQLRNALENLEGDLQTNNLREEVMMKVAYSIYHLEYVKPPERRTVR</sequence>
<evidence type="ECO:0000259" key="10">
    <source>
        <dbReference type="PROSITE" id="PS50089"/>
    </source>
</evidence>
<evidence type="ECO:0000256" key="2">
    <source>
        <dbReference type="ARBA" id="ARBA00017908"/>
    </source>
</evidence>
<organism evidence="11 12">
    <name type="scientific">Tritrichomonas foetus</name>
    <dbReference type="NCBI Taxonomy" id="1144522"/>
    <lineage>
        <taxon>Eukaryota</taxon>
        <taxon>Metamonada</taxon>
        <taxon>Parabasalia</taxon>
        <taxon>Tritrichomonadida</taxon>
        <taxon>Tritrichomonadidae</taxon>
        <taxon>Tritrichomonas</taxon>
    </lineage>
</organism>
<dbReference type="SUPFAM" id="SSF57850">
    <property type="entry name" value="RING/U-box"/>
    <property type="match status" value="1"/>
</dbReference>